<sequence length="334" mass="35653">MFVATAILLASSFSVGTFAKQSVPRSFRSRSTMSGRSAANKTWTKVDMYEGQAFLDQWKFETYPNGDPTHGFVNYQSQADALNKKLAIVDGKTLTLAVDDFTPLKSGQNRDSVRISSKKTYNSGLFIADFAAMPAACGAWPAWWSVGPNWPHGGEIDVIEGVDVKGSNRMTLHTGDSCTIDRAQQTGKAAGTECKSSNGDNNGCGVIDPDPTSFGQGFNQAQGGVFAHEWLPESGIRIWHFQRSNIPSDITSGSPNPANWPAPAAAFPASPGCDFAKQFTDHVLTIDTTICGDWAGSSGSYSASGCPGTCADIVANAANFATAKWKVNYIAVYN</sequence>
<dbReference type="Gene3D" id="2.60.120.200">
    <property type="match status" value="1"/>
</dbReference>
<dbReference type="GO" id="GO:0004553">
    <property type="term" value="F:hydrolase activity, hydrolyzing O-glycosyl compounds"/>
    <property type="evidence" value="ECO:0007669"/>
    <property type="project" value="InterPro"/>
</dbReference>
<feature type="domain" description="GH16" evidence="2">
    <location>
        <begin position="16"/>
        <end position="334"/>
    </location>
</feature>
<evidence type="ECO:0000313" key="3">
    <source>
        <dbReference type="EMBL" id="KAJ7085763.1"/>
    </source>
</evidence>
<comment type="caution">
    <text evidence="3">The sequence shown here is derived from an EMBL/GenBank/DDBJ whole genome shotgun (WGS) entry which is preliminary data.</text>
</comment>
<feature type="chain" id="PRO_5042225544" evidence="1">
    <location>
        <begin position="20"/>
        <end position="334"/>
    </location>
</feature>
<keyword evidence="1" id="KW-0732">Signal</keyword>
<dbReference type="PROSITE" id="PS51762">
    <property type="entry name" value="GH16_2"/>
    <property type="match status" value="1"/>
</dbReference>
<dbReference type="SUPFAM" id="SSF49899">
    <property type="entry name" value="Concanavalin A-like lectins/glucanases"/>
    <property type="match status" value="1"/>
</dbReference>
<dbReference type="Pfam" id="PF26113">
    <property type="entry name" value="GH16_XgeA"/>
    <property type="match status" value="1"/>
</dbReference>
<keyword evidence="4" id="KW-1185">Reference proteome</keyword>
<keyword evidence="3" id="KW-0378">Hydrolase</keyword>
<dbReference type="GO" id="GO:0009251">
    <property type="term" value="P:glucan catabolic process"/>
    <property type="evidence" value="ECO:0007669"/>
    <property type="project" value="TreeGrafter"/>
</dbReference>
<dbReference type="PANTHER" id="PTHR10963">
    <property type="entry name" value="GLYCOSYL HYDROLASE-RELATED"/>
    <property type="match status" value="1"/>
</dbReference>
<proteinExistence type="predicted"/>
<dbReference type="Proteomes" id="UP001222325">
    <property type="component" value="Unassembled WGS sequence"/>
</dbReference>
<name>A0AAD6U609_9AGAR</name>
<organism evidence="3 4">
    <name type="scientific">Mycena belliarum</name>
    <dbReference type="NCBI Taxonomy" id="1033014"/>
    <lineage>
        <taxon>Eukaryota</taxon>
        <taxon>Fungi</taxon>
        <taxon>Dikarya</taxon>
        <taxon>Basidiomycota</taxon>
        <taxon>Agaricomycotina</taxon>
        <taxon>Agaricomycetes</taxon>
        <taxon>Agaricomycetidae</taxon>
        <taxon>Agaricales</taxon>
        <taxon>Marasmiineae</taxon>
        <taxon>Mycenaceae</taxon>
        <taxon>Mycena</taxon>
    </lineage>
</organism>
<gene>
    <name evidence="3" type="ORF">B0H15DRAFT_923376</name>
</gene>
<dbReference type="EMBL" id="JARJCN010000033">
    <property type="protein sequence ID" value="KAJ7085763.1"/>
    <property type="molecule type" value="Genomic_DNA"/>
</dbReference>
<evidence type="ECO:0000259" key="2">
    <source>
        <dbReference type="PROSITE" id="PS51762"/>
    </source>
</evidence>
<evidence type="ECO:0000313" key="4">
    <source>
        <dbReference type="Proteomes" id="UP001222325"/>
    </source>
</evidence>
<reference evidence="3" key="1">
    <citation type="submission" date="2023-03" db="EMBL/GenBank/DDBJ databases">
        <title>Massive genome expansion in bonnet fungi (Mycena s.s.) driven by repeated elements and novel gene families across ecological guilds.</title>
        <authorList>
            <consortium name="Lawrence Berkeley National Laboratory"/>
            <person name="Harder C.B."/>
            <person name="Miyauchi S."/>
            <person name="Viragh M."/>
            <person name="Kuo A."/>
            <person name="Thoen E."/>
            <person name="Andreopoulos B."/>
            <person name="Lu D."/>
            <person name="Skrede I."/>
            <person name="Drula E."/>
            <person name="Henrissat B."/>
            <person name="Morin E."/>
            <person name="Kohler A."/>
            <person name="Barry K."/>
            <person name="LaButti K."/>
            <person name="Morin E."/>
            <person name="Salamov A."/>
            <person name="Lipzen A."/>
            <person name="Mereny Z."/>
            <person name="Hegedus B."/>
            <person name="Baldrian P."/>
            <person name="Stursova M."/>
            <person name="Weitz H."/>
            <person name="Taylor A."/>
            <person name="Grigoriev I.V."/>
            <person name="Nagy L.G."/>
            <person name="Martin F."/>
            <person name="Kauserud H."/>
        </authorList>
    </citation>
    <scope>NUCLEOTIDE SEQUENCE</scope>
    <source>
        <strain evidence="3">CBHHK173m</strain>
    </source>
</reference>
<dbReference type="AlphaFoldDB" id="A0AAD6U609"/>
<dbReference type="InterPro" id="IPR050546">
    <property type="entry name" value="Glycosyl_Hydrlase_16"/>
</dbReference>
<dbReference type="CDD" id="cd02181">
    <property type="entry name" value="GH16_fungal_Lam16A_glucanase"/>
    <property type="match status" value="1"/>
</dbReference>
<accession>A0AAD6U609</accession>
<dbReference type="InterPro" id="IPR013320">
    <property type="entry name" value="ConA-like_dom_sf"/>
</dbReference>
<feature type="signal peptide" evidence="1">
    <location>
        <begin position="1"/>
        <end position="19"/>
    </location>
</feature>
<evidence type="ECO:0000256" key="1">
    <source>
        <dbReference type="SAM" id="SignalP"/>
    </source>
</evidence>
<protein>
    <submittedName>
        <fullName evidence="3">Glycoside hydrolase family 16 protein</fullName>
    </submittedName>
</protein>
<dbReference type="PANTHER" id="PTHR10963:SF24">
    <property type="entry name" value="GLYCOSIDASE C21B10.07-RELATED"/>
    <property type="match status" value="1"/>
</dbReference>
<dbReference type="InterPro" id="IPR000757">
    <property type="entry name" value="Beta-glucanase-like"/>
</dbReference>